<organism evidence="1 2">
    <name type="scientific">Ilyomonas limi</name>
    <dbReference type="NCBI Taxonomy" id="2575867"/>
    <lineage>
        <taxon>Bacteria</taxon>
        <taxon>Pseudomonadati</taxon>
        <taxon>Bacteroidota</taxon>
        <taxon>Chitinophagia</taxon>
        <taxon>Chitinophagales</taxon>
        <taxon>Chitinophagaceae</taxon>
        <taxon>Ilyomonas</taxon>
    </lineage>
</organism>
<dbReference type="OrthoDB" id="799583at2"/>
<keyword evidence="2" id="KW-1185">Reference proteome</keyword>
<dbReference type="RefSeq" id="WP_137262173.1">
    <property type="nucleotide sequence ID" value="NZ_SZQL01000009.1"/>
</dbReference>
<gene>
    <name evidence="1" type="ORF">FC093_12720</name>
</gene>
<sequence length="85" mass="9975">MAITKKQIIDIINAMPEDEFEDMDVLLERMIMLQKIEKAEKISGKIKLIQLKKPNNISHHGCNRVHLYVKCTPFCQTAIKQQYFQ</sequence>
<comment type="caution">
    <text evidence="1">The sequence shown here is derived from an EMBL/GenBank/DDBJ whole genome shotgun (WGS) entry which is preliminary data.</text>
</comment>
<name>A0A4U3L1G9_9BACT</name>
<accession>A0A4U3L1G9</accession>
<protein>
    <submittedName>
        <fullName evidence="1">Uncharacterized protein</fullName>
    </submittedName>
</protein>
<dbReference type="Proteomes" id="UP000305848">
    <property type="component" value="Unassembled WGS sequence"/>
</dbReference>
<proteinExistence type="predicted"/>
<evidence type="ECO:0000313" key="1">
    <source>
        <dbReference type="EMBL" id="TKK68069.1"/>
    </source>
</evidence>
<dbReference type="EMBL" id="SZQL01000009">
    <property type="protein sequence ID" value="TKK68069.1"/>
    <property type="molecule type" value="Genomic_DNA"/>
</dbReference>
<evidence type="ECO:0000313" key="2">
    <source>
        <dbReference type="Proteomes" id="UP000305848"/>
    </source>
</evidence>
<dbReference type="AlphaFoldDB" id="A0A4U3L1G9"/>
<reference evidence="1 2" key="1">
    <citation type="submission" date="2019-05" db="EMBL/GenBank/DDBJ databases">
        <title>Panacibacter sp. strain 17mud1-8 Genome sequencing and assembly.</title>
        <authorList>
            <person name="Chhetri G."/>
        </authorList>
    </citation>
    <scope>NUCLEOTIDE SEQUENCE [LARGE SCALE GENOMIC DNA]</scope>
    <source>
        <strain evidence="1 2">17mud1-8</strain>
    </source>
</reference>